<organism evidence="2">
    <name type="scientific">Ixodes ricinus</name>
    <name type="common">Common tick</name>
    <name type="synonym">Acarus ricinus</name>
    <dbReference type="NCBI Taxonomy" id="34613"/>
    <lineage>
        <taxon>Eukaryota</taxon>
        <taxon>Metazoa</taxon>
        <taxon>Ecdysozoa</taxon>
        <taxon>Arthropoda</taxon>
        <taxon>Chelicerata</taxon>
        <taxon>Arachnida</taxon>
        <taxon>Acari</taxon>
        <taxon>Parasitiformes</taxon>
        <taxon>Ixodida</taxon>
        <taxon>Ixodoidea</taxon>
        <taxon>Ixodidae</taxon>
        <taxon>Ixodinae</taxon>
        <taxon>Ixodes</taxon>
    </lineage>
</organism>
<evidence type="ECO:0000256" key="1">
    <source>
        <dbReference type="SAM" id="SignalP"/>
    </source>
</evidence>
<dbReference type="EMBL" id="GIFC01008823">
    <property type="protein sequence ID" value="MXU90906.1"/>
    <property type="molecule type" value="Transcribed_RNA"/>
</dbReference>
<evidence type="ECO:0000313" key="2">
    <source>
        <dbReference type="EMBL" id="MXU90906.1"/>
    </source>
</evidence>
<dbReference type="AlphaFoldDB" id="A0A6B0UML2"/>
<protein>
    <submittedName>
        <fullName evidence="2">Putative secreted protein</fullName>
    </submittedName>
</protein>
<name>A0A6B0UML2_IXORI</name>
<proteinExistence type="predicted"/>
<feature type="chain" id="PRO_5025625566" evidence="1">
    <location>
        <begin position="22"/>
        <end position="118"/>
    </location>
</feature>
<accession>A0A6B0UML2</accession>
<sequence>MCTGGVCGGSAIFVWLWSCRAGNVAEFTLARLPCVGRAQTRSPFHCCKKRGNAAGWSGGGGLAARGWTVVLGGEVLVHFCATSQRSARGPGRSGGASLWRASRCPFRRPACGVPIYAT</sequence>
<keyword evidence="1" id="KW-0732">Signal</keyword>
<reference evidence="2" key="1">
    <citation type="submission" date="2019-12" db="EMBL/GenBank/DDBJ databases">
        <title>An insight into the sialome of adult female Ixodes ricinus ticks feeding for 6 days.</title>
        <authorList>
            <person name="Perner J."/>
            <person name="Ribeiro J.M.C."/>
        </authorList>
    </citation>
    <scope>NUCLEOTIDE SEQUENCE</scope>
    <source>
        <strain evidence="2">Semi-engorged</strain>
        <tissue evidence="2">Salivary glands</tissue>
    </source>
</reference>
<feature type="signal peptide" evidence="1">
    <location>
        <begin position="1"/>
        <end position="21"/>
    </location>
</feature>